<proteinExistence type="predicted"/>
<dbReference type="EMBL" id="JABWDY010007577">
    <property type="protein sequence ID" value="KAF5202823.1"/>
    <property type="molecule type" value="Genomic_DNA"/>
</dbReference>
<comment type="caution">
    <text evidence="1">The sequence shown here is derived from an EMBL/GenBank/DDBJ whole genome shotgun (WGS) entry which is preliminary data.</text>
</comment>
<evidence type="ECO:0000313" key="2">
    <source>
        <dbReference type="Proteomes" id="UP000554482"/>
    </source>
</evidence>
<sequence length="105" mass="12115">MAITEATKEYLSDLLKDFAAKIDIKFDNLTKEFRAKFGSHEASTHTKIEDLRTTMEKLIDDKFNATFVKEGKKPLLDSSLIIPPWLHPLNISQTSWLRRSTSNFQ</sequence>
<organism evidence="1 2">
    <name type="scientific">Thalictrum thalictroides</name>
    <name type="common">Rue-anemone</name>
    <name type="synonym">Anemone thalictroides</name>
    <dbReference type="NCBI Taxonomy" id="46969"/>
    <lineage>
        <taxon>Eukaryota</taxon>
        <taxon>Viridiplantae</taxon>
        <taxon>Streptophyta</taxon>
        <taxon>Embryophyta</taxon>
        <taxon>Tracheophyta</taxon>
        <taxon>Spermatophyta</taxon>
        <taxon>Magnoliopsida</taxon>
        <taxon>Ranunculales</taxon>
        <taxon>Ranunculaceae</taxon>
        <taxon>Thalictroideae</taxon>
        <taxon>Thalictrum</taxon>
    </lineage>
</organism>
<keyword evidence="2" id="KW-1185">Reference proteome</keyword>
<gene>
    <name evidence="1" type="ORF">FRX31_007590</name>
</gene>
<reference evidence="1 2" key="1">
    <citation type="submission" date="2020-06" db="EMBL/GenBank/DDBJ databases">
        <title>Transcriptomic and genomic resources for Thalictrum thalictroides and T. hernandezii: Facilitating candidate gene discovery in an emerging model plant lineage.</title>
        <authorList>
            <person name="Arias T."/>
            <person name="Riano-Pachon D.M."/>
            <person name="Di Stilio V.S."/>
        </authorList>
    </citation>
    <scope>NUCLEOTIDE SEQUENCE [LARGE SCALE GENOMIC DNA]</scope>
    <source>
        <strain evidence="2">cv. WT478/WT964</strain>
        <tissue evidence="1">Leaves</tissue>
    </source>
</reference>
<protein>
    <submittedName>
        <fullName evidence="1">Uncharacterized protein</fullName>
    </submittedName>
</protein>
<name>A0A7J6X0F7_THATH</name>
<evidence type="ECO:0000313" key="1">
    <source>
        <dbReference type="EMBL" id="KAF5202823.1"/>
    </source>
</evidence>
<dbReference type="AlphaFoldDB" id="A0A7J6X0F7"/>
<accession>A0A7J6X0F7</accession>
<dbReference type="Proteomes" id="UP000554482">
    <property type="component" value="Unassembled WGS sequence"/>
</dbReference>